<evidence type="ECO:0000313" key="9">
    <source>
        <dbReference type="EnsemblPlants" id="MELO3C019415.2.1"/>
    </source>
</evidence>
<organism evidence="9">
    <name type="scientific">Cucumis melo</name>
    <name type="common">Muskmelon</name>
    <dbReference type="NCBI Taxonomy" id="3656"/>
    <lineage>
        <taxon>Eukaryota</taxon>
        <taxon>Viridiplantae</taxon>
        <taxon>Streptophyta</taxon>
        <taxon>Embryophyta</taxon>
        <taxon>Tracheophyta</taxon>
        <taxon>Spermatophyta</taxon>
        <taxon>Magnoliopsida</taxon>
        <taxon>eudicotyledons</taxon>
        <taxon>Gunneridae</taxon>
        <taxon>Pentapetalae</taxon>
        <taxon>rosids</taxon>
        <taxon>fabids</taxon>
        <taxon>Cucurbitales</taxon>
        <taxon>Cucurbitaceae</taxon>
        <taxon>Benincaseae</taxon>
        <taxon>Cucumis</taxon>
    </lineage>
</organism>
<sequence>MDDVFNSPNVMDLNPKILRLTFKVVYVWGCFPFQLAKPICGGFWVIFVFFYGKGMAVYAFQGIGMMLPLEFKTKDKEKFGRVMGFSMDFITVLYGAFETLCYFAFGKNTKDLITSNLGLGFISNIIKLDYV</sequence>
<dbReference type="GO" id="GO:0016020">
    <property type="term" value="C:membrane"/>
    <property type="evidence" value="ECO:0007669"/>
    <property type="project" value="UniProtKB-SubCell"/>
</dbReference>
<keyword evidence="3 7" id="KW-0812">Transmembrane</keyword>
<name>A0A9I9DJL3_CUCME</name>
<protein>
    <recommendedName>
        <fullName evidence="8">Amino acid transporter transmembrane domain-containing protein</fullName>
    </recommendedName>
</protein>
<accession>A0A9I9DJL3</accession>
<proteinExistence type="predicted"/>
<dbReference type="EnsemblPlants" id="MELO3C019415.2.1">
    <property type="protein sequence ID" value="MELO3C019415.2.1"/>
    <property type="gene ID" value="MELO3C019415.2"/>
</dbReference>
<dbReference type="Pfam" id="PF01490">
    <property type="entry name" value="Aa_trans"/>
    <property type="match status" value="1"/>
</dbReference>
<dbReference type="AlphaFoldDB" id="A0A9I9DJL3"/>
<dbReference type="Gramene" id="MELO3C019415.2.1">
    <property type="protein sequence ID" value="MELO3C019415.2.1"/>
    <property type="gene ID" value="MELO3C019415.2"/>
</dbReference>
<evidence type="ECO:0000256" key="1">
    <source>
        <dbReference type="ARBA" id="ARBA00004370"/>
    </source>
</evidence>
<keyword evidence="5 7" id="KW-1133">Transmembrane helix</keyword>
<feature type="domain" description="Amino acid transporter transmembrane" evidence="8">
    <location>
        <begin position="48"/>
        <end position="128"/>
    </location>
</feature>
<feature type="transmembrane region" description="Helical" evidence="7">
    <location>
        <begin position="82"/>
        <end position="105"/>
    </location>
</feature>
<evidence type="ECO:0000256" key="5">
    <source>
        <dbReference type="ARBA" id="ARBA00022989"/>
    </source>
</evidence>
<evidence type="ECO:0000256" key="3">
    <source>
        <dbReference type="ARBA" id="ARBA00022692"/>
    </source>
</evidence>
<evidence type="ECO:0000256" key="2">
    <source>
        <dbReference type="ARBA" id="ARBA00022448"/>
    </source>
</evidence>
<keyword evidence="2" id="KW-0813">Transport</keyword>
<dbReference type="GO" id="GO:0006865">
    <property type="term" value="P:amino acid transport"/>
    <property type="evidence" value="ECO:0007669"/>
    <property type="project" value="UniProtKB-KW"/>
</dbReference>
<evidence type="ECO:0000256" key="4">
    <source>
        <dbReference type="ARBA" id="ARBA00022970"/>
    </source>
</evidence>
<feature type="transmembrane region" description="Helical" evidence="7">
    <location>
        <begin position="41"/>
        <end position="61"/>
    </location>
</feature>
<evidence type="ECO:0000256" key="6">
    <source>
        <dbReference type="ARBA" id="ARBA00023136"/>
    </source>
</evidence>
<dbReference type="InterPro" id="IPR013057">
    <property type="entry name" value="AA_transpt_TM"/>
</dbReference>
<comment type="subcellular location">
    <subcellularLocation>
        <location evidence="1">Membrane</location>
    </subcellularLocation>
</comment>
<keyword evidence="4" id="KW-0029">Amino-acid transport</keyword>
<evidence type="ECO:0000256" key="7">
    <source>
        <dbReference type="SAM" id="Phobius"/>
    </source>
</evidence>
<evidence type="ECO:0000259" key="8">
    <source>
        <dbReference type="Pfam" id="PF01490"/>
    </source>
</evidence>
<reference evidence="9" key="1">
    <citation type="submission" date="2023-03" db="UniProtKB">
        <authorList>
            <consortium name="EnsemblPlants"/>
        </authorList>
    </citation>
    <scope>IDENTIFICATION</scope>
</reference>
<keyword evidence="6 7" id="KW-0472">Membrane</keyword>